<evidence type="ECO:0000313" key="2">
    <source>
        <dbReference type="EMBL" id="HJA99220.1"/>
    </source>
</evidence>
<gene>
    <name evidence="2" type="ORF">H9779_06450</name>
</gene>
<comment type="caution">
    <text evidence="2">The sequence shown here is derived from an EMBL/GenBank/DDBJ whole genome shotgun (WGS) entry which is preliminary data.</text>
</comment>
<proteinExistence type="predicted"/>
<evidence type="ECO:0000259" key="1">
    <source>
        <dbReference type="Pfam" id="PF02589"/>
    </source>
</evidence>
<dbReference type="SUPFAM" id="SSF100950">
    <property type="entry name" value="NagB/RpiA/CoA transferase-like"/>
    <property type="match status" value="1"/>
</dbReference>
<dbReference type="EMBL" id="DWYR01000018">
    <property type="protein sequence ID" value="HJA99220.1"/>
    <property type="molecule type" value="Genomic_DNA"/>
</dbReference>
<dbReference type="InterPro" id="IPR024185">
    <property type="entry name" value="FTHF_cligase-like_sf"/>
</dbReference>
<sequence>MEDLSKVVERLRRNGFEVLLAENAARAGEIIREKLALQQPEVVSFGDSMSLYATGVIDWLRNQTEYRLIDTFEKGVRFRELIERRRQAILCDTFLTGVNAISTSDGSLHWLDMIGNRIVPVAFGPKHVILVAGVNKLVETQEDAYARIRNIAAPQNVARHEGMKTPCAVTGRCHDCSSPDRICNERLILHKCHPKERITLILVEENLGL</sequence>
<evidence type="ECO:0000313" key="3">
    <source>
        <dbReference type="Proteomes" id="UP000824259"/>
    </source>
</evidence>
<name>A0A9D2L4P0_9BACT</name>
<dbReference type="InterPro" id="IPR037171">
    <property type="entry name" value="NagB/RpiA_transferase-like"/>
</dbReference>
<dbReference type="Pfam" id="PF02589">
    <property type="entry name" value="LUD_dom"/>
    <property type="match status" value="1"/>
</dbReference>
<reference evidence="2" key="1">
    <citation type="journal article" date="2021" name="PeerJ">
        <title>Extensive microbial diversity within the chicken gut microbiome revealed by metagenomics and culture.</title>
        <authorList>
            <person name="Gilroy R."/>
            <person name="Ravi A."/>
            <person name="Getino M."/>
            <person name="Pursley I."/>
            <person name="Horton D.L."/>
            <person name="Alikhan N.F."/>
            <person name="Baker D."/>
            <person name="Gharbi K."/>
            <person name="Hall N."/>
            <person name="Watson M."/>
            <person name="Adriaenssens E.M."/>
            <person name="Foster-Nyarko E."/>
            <person name="Jarju S."/>
            <person name="Secka A."/>
            <person name="Antonio M."/>
            <person name="Oren A."/>
            <person name="Chaudhuri R.R."/>
            <person name="La Ragione R."/>
            <person name="Hildebrand F."/>
            <person name="Pallen M.J."/>
        </authorList>
    </citation>
    <scope>NUCLEOTIDE SEQUENCE</scope>
    <source>
        <strain evidence="2">CHK169-11906</strain>
    </source>
</reference>
<dbReference type="AlphaFoldDB" id="A0A9D2L4P0"/>
<organism evidence="2 3">
    <name type="scientific">Candidatus Alistipes avicola</name>
    <dbReference type="NCBI Taxonomy" id="2838432"/>
    <lineage>
        <taxon>Bacteria</taxon>
        <taxon>Pseudomonadati</taxon>
        <taxon>Bacteroidota</taxon>
        <taxon>Bacteroidia</taxon>
        <taxon>Bacteroidales</taxon>
        <taxon>Rikenellaceae</taxon>
        <taxon>Alistipes</taxon>
    </lineage>
</organism>
<protein>
    <submittedName>
        <fullName evidence="2">Lactate utilization protein</fullName>
    </submittedName>
</protein>
<reference evidence="2" key="2">
    <citation type="submission" date="2021-04" db="EMBL/GenBank/DDBJ databases">
        <authorList>
            <person name="Gilroy R."/>
        </authorList>
    </citation>
    <scope>NUCLEOTIDE SEQUENCE</scope>
    <source>
        <strain evidence="2">CHK169-11906</strain>
    </source>
</reference>
<feature type="domain" description="LUD" evidence="1">
    <location>
        <begin position="5"/>
        <end position="203"/>
    </location>
</feature>
<accession>A0A9D2L4P0</accession>
<dbReference type="PANTHER" id="PTHR36179">
    <property type="entry name" value="LUD_DOM DOMAIN-CONTAINING PROTEIN"/>
    <property type="match status" value="1"/>
</dbReference>
<dbReference type="Gene3D" id="3.40.50.10420">
    <property type="entry name" value="NagB/RpiA/CoA transferase-like"/>
    <property type="match status" value="1"/>
</dbReference>
<dbReference type="InterPro" id="IPR003741">
    <property type="entry name" value="LUD_dom"/>
</dbReference>
<dbReference type="Proteomes" id="UP000824259">
    <property type="component" value="Unassembled WGS sequence"/>
</dbReference>
<dbReference type="PANTHER" id="PTHR36179:SF2">
    <property type="entry name" value="LUD DOMAIN-CONTAINING PROTEIN"/>
    <property type="match status" value="1"/>
</dbReference>